<dbReference type="KEGG" id="ska:CP970_44010"/>
<dbReference type="InterPro" id="IPR050297">
    <property type="entry name" value="LipidA_mod_glycosyltrf_83"/>
</dbReference>
<dbReference type="InterPro" id="IPR038731">
    <property type="entry name" value="RgtA/B/C-like"/>
</dbReference>
<keyword evidence="3" id="KW-0328">Glycosyltransferase</keyword>
<feature type="transmembrane region" description="Helical" evidence="8">
    <location>
        <begin position="126"/>
        <end position="144"/>
    </location>
</feature>
<keyword evidence="2" id="KW-1003">Cell membrane</keyword>
<dbReference type="GO" id="GO:0016763">
    <property type="term" value="F:pentosyltransferase activity"/>
    <property type="evidence" value="ECO:0007669"/>
    <property type="project" value="TreeGrafter"/>
</dbReference>
<reference evidence="10 11" key="1">
    <citation type="submission" date="2017-09" db="EMBL/GenBank/DDBJ databases">
        <authorList>
            <person name="Lee N."/>
            <person name="Cho B.-K."/>
        </authorList>
    </citation>
    <scope>NUCLEOTIDE SEQUENCE [LARGE SCALE GENOMIC DNA]</scope>
    <source>
        <strain evidence="10 11">ATCC 12853</strain>
    </source>
</reference>
<comment type="subcellular location">
    <subcellularLocation>
        <location evidence="1">Cell membrane</location>
        <topology evidence="1">Multi-pass membrane protein</topology>
    </subcellularLocation>
</comment>
<evidence type="ECO:0000256" key="8">
    <source>
        <dbReference type="SAM" id="Phobius"/>
    </source>
</evidence>
<keyword evidence="5 8" id="KW-0812">Transmembrane</keyword>
<proteinExistence type="predicted"/>
<feature type="transmembrane region" description="Helical" evidence="8">
    <location>
        <begin position="101"/>
        <end position="119"/>
    </location>
</feature>
<dbReference type="PANTHER" id="PTHR33908">
    <property type="entry name" value="MANNOSYLTRANSFERASE YKCB-RELATED"/>
    <property type="match status" value="1"/>
</dbReference>
<dbReference type="OrthoDB" id="5318634at2"/>
<feature type="transmembrane region" description="Helical" evidence="8">
    <location>
        <begin position="193"/>
        <end position="212"/>
    </location>
</feature>
<feature type="transmembrane region" description="Helical" evidence="8">
    <location>
        <begin position="232"/>
        <end position="252"/>
    </location>
</feature>
<feature type="transmembrane region" description="Helical" evidence="8">
    <location>
        <begin position="264"/>
        <end position="283"/>
    </location>
</feature>
<evidence type="ECO:0000313" key="10">
    <source>
        <dbReference type="EMBL" id="QEU96968.1"/>
    </source>
</evidence>
<keyword evidence="4" id="KW-0808">Transferase</keyword>
<keyword evidence="6 8" id="KW-1133">Transmembrane helix</keyword>
<evidence type="ECO:0000256" key="4">
    <source>
        <dbReference type="ARBA" id="ARBA00022679"/>
    </source>
</evidence>
<dbReference type="AlphaFoldDB" id="A0A5J6GT65"/>
<accession>A0A5J6GT65</accession>
<name>A0A5J6GT65_STRKN</name>
<feature type="transmembrane region" description="Helical" evidence="8">
    <location>
        <begin position="324"/>
        <end position="344"/>
    </location>
</feature>
<protein>
    <recommendedName>
        <fullName evidence="9">Glycosyltransferase RgtA/B/C/D-like domain-containing protein</fullName>
    </recommendedName>
</protein>
<dbReference type="GO" id="GO:0010041">
    <property type="term" value="P:response to iron(III) ion"/>
    <property type="evidence" value="ECO:0007669"/>
    <property type="project" value="TreeGrafter"/>
</dbReference>
<evidence type="ECO:0000256" key="6">
    <source>
        <dbReference type="ARBA" id="ARBA00022989"/>
    </source>
</evidence>
<dbReference type="Proteomes" id="UP000325529">
    <property type="component" value="Chromosome"/>
</dbReference>
<evidence type="ECO:0000256" key="5">
    <source>
        <dbReference type="ARBA" id="ARBA00022692"/>
    </source>
</evidence>
<evidence type="ECO:0000256" key="3">
    <source>
        <dbReference type="ARBA" id="ARBA00022676"/>
    </source>
</evidence>
<dbReference type="PANTHER" id="PTHR33908:SF3">
    <property type="entry name" value="UNDECAPRENYL PHOSPHATE-ALPHA-4-AMINO-4-DEOXY-L-ARABINOSE ARABINOSYL TRANSFERASE"/>
    <property type="match status" value="1"/>
</dbReference>
<dbReference type="Pfam" id="PF13231">
    <property type="entry name" value="PMT_2"/>
    <property type="match status" value="1"/>
</dbReference>
<gene>
    <name evidence="10" type="ORF">CP970_44010</name>
</gene>
<dbReference type="EMBL" id="CP023699">
    <property type="protein sequence ID" value="QEU96968.1"/>
    <property type="molecule type" value="Genomic_DNA"/>
</dbReference>
<evidence type="ECO:0000313" key="11">
    <source>
        <dbReference type="Proteomes" id="UP000325529"/>
    </source>
</evidence>
<sequence>MARRLDLVIPSVLTLCSGLWGIQRQGSLWMDEAVTYDMAHRPLPVLWATLGHTDAVHGLYYLLVHGVFVLWEGGVVALRLPSVIAMACTAAGVAAIGRRLAGPRCGLVAGAVFALLPPVQRYAQEGRSYALVTALVVAATWVFLQACARPRSATWAAYAALTLLSILLHEFAVLALVAHGVTLLVAPVPRMVARAWIAASCCSVALATPLVLLSMRQSQQVAWIEVSVTGDATGFVLLAVVGLACATLVTWFNTHKHLMRSASLGLPSLALPLLVVPPAMLLLVSAVKPLYVDRYVLYAQTGLALLTGAAVDVLWRVPRRRRGVFLVAVAVAVLAVEVPVATHLRSSASRVDDVTAISRAVAQVASPGDGVLFLPGSRRVWLLQRTPESLGLIDLSLAASPRTSRTLYGTEASPAVIRHRMLRVSRVVVLRDPVREGAESTAGERTKPRVLEQWFATCSSRELRTARIEVHARDGKC</sequence>
<dbReference type="GO" id="GO:0009103">
    <property type="term" value="P:lipopolysaccharide biosynthetic process"/>
    <property type="evidence" value="ECO:0007669"/>
    <property type="project" value="UniProtKB-ARBA"/>
</dbReference>
<evidence type="ECO:0000256" key="2">
    <source>
        <dbReference type="ARBA" id="ARBA00022475"/>
    </source>
</evidence>
<dbReference type="GO" id="GO:0005886">
    <property type="term" value="C:plasma membrane"/>
    <property type="evidence" value="ECO:0007669"/>
    <property type="project" value="UniProtKB-SubCell"/>
</dbReference>
<keyword evidence="7 8" id="KW-0472">Membrane</keyword>
<feature type="domain" description="Glycosyltransferase RgtA/B/C/D-like" evidence="9">
    <location>
        <begin position="65"/>
        <end position="207"/>
    </location>
</feature>
<evidence type="ECO:0000259" key="9">
    <source>
        <dbReference type="Pfam" id="PF13231"/>
    </source>
</evidence>
<feature type="transmembrane region" description="Helical" evidence="8">
    <location>
        <begin position="156"/>
        <end position="186"/>
    </location>
</feature>
<evidence type="ECO:0000256" key="1">
    <source>
        <dbReference type="ARBA" id="ARBA00004651"/>
    </source>
</evidence>
<organism evidence="10 11">
    <name type="scientific">Streptomyces kanamyceticus</name>
    <dbReference type="NCBI Taxonomy" id="1967"/>
    <lineage>
        <taxon>Bacteria</taxon>
        <taxon>Bacillati</taxon>
        <taxon>Actinomycetota</taxon>
        <taxon>Actinomycetes</taxon>
        <taxon>Kitasatosporales</taxon>
        <taxon>Streptomycetaceae</taxon>
        <taxon>Streptomyces</taxon>
    </lineage>
</organism>
<keyword evidence="11" id="KW-1185">Reference proteome</keyword>
<evidence type="ECO:0000256" key="7">
    <source>
        <dbReference type="ARBA" id="ARBA00023136"/>
    </source>
</evidence>